<dbReference type="OrthoDB" id="121983at2"/>
<comment type="caution">
    <text evidence="3">The sequence shown here is derived from an EMBL/GenBank/DDBJ whole genome shotgun (WGS) entry which is preliminary data.</text>
</comment>
<dbReference type="Proteomes" id="UP000249524">
    <property type="component" value="Unassembled WGS sequence"/>
</dbReference>
<feature type="signal peptide" evidence="1">
    <location>
        <begin position="1"/>
        <end position="25"/>
    </location>
</feature>
<dbReference type="InterPro" id="IPR013424">
    <property type="entry name" value="Ice-binding_C"/>
</dbReference>
<dbReference type="RefSeq" id="WP_111274585.1">
    <property type="nucleotide sequence ID" value="NZ_QFYS01000001.1"/>
</dbReference>
<evidence type="ECO:0000313" key="3">
    <source>
        <dbReference type="EMBL" id="RAK69094.1"/>
    </source>
</evidence>
<dbReference type="Pfam" id="PF07589">
    <property type="entry name" value="PEP-CTERM"/>
    <property type="match status" value="1"/>
</dbReference>
<keyword evidence="4" id="KW-1185">Reference proteome</keyword>
<evidence type="ECO:0000256" key="1">
    <source>
        <dbReference type="SAM" id="SignalP"/>
    </source>
</evidence>
<evidence type="ECO:0000259" key="2">
    <source>
        <dbReference type="Pfam" id="PF07589"/>
    </source>
</evidence>
<keyword evidence="1" id="KW-0732">Signal</keyword>
<dbReference type="EMBL" id="QFYS01000001">
    <property type="protein sequence ID" value="RAK69094.1"/>
    <property type="molecule type" value="Genomic_DNA"/>
</dbReference>
<feature type="domain" description="Ice-binding protein C-terminal" evidence="2">
    <location>
        <begin position="199"/>
        <end position="223"/>
    </location>
</feature>
<feature type="chain" id="PRO_5016330267" evidence="1">
    <location>
        <begin position="26"/>
        <end position="227"/>
    </location>
</feature>
<accession>A0A328BTA7</accession>
<dbReference type="AlphaFoldDB" id="A0A328BTA7"/>
<gene>
    <name evidence="3" type="ORF">DJ019_03555</name>
</gene>
<dbReference type="NCBIfam" id="NF035944">
    <property type="entry name" value="PEPxxWA-CTERM"/>
    <property type="match status" value="1"/>
</dbReference>
<reference evidence="3 4" key="1">
    <citation type="submission" date="2018-05" db="EMBL/GenBank/DDBJ databases">
        <authorList>
            <person name="Lanie J.A."/>
            <person name="Ng W.-L."/>
            <person name="Kazmierczak K.M."/>
            <person name="Andrzejewski T.M."/>
            <person name="Davidsen T.M."/>
            <person name="Wayne K.J."/>
            <person name="Tettelin H."/>
            <person name="Glass J.I."/>
            <person name="Rusch D."/>
            <person name="Podicherti R."/>
            <person name="Tsui H.-C.T."/>
            <person name="Winkler M.E."/>
        </authorList>
    </citation>
    <scope>NUCLEOTIDE SEQUENCE [LARGE SCALE GENOMIC DNA]</scope>
    <source>
        <strain evidence="3 4">BUT-10</strain>
    </source>
</reference>
<organism evidence="3 4">
    <name type="scientific">Phenylobacterium kunshanense</name>
    <dbReference type="NCBI Taxonomy" id="1445034"/>
    <lineage>
        <taxon>Bacteria</taxon>
        <taxon>Pseudomonadati</taxon>
        <taxon>Pseudomonadota</taxon>
        <taxon>Alphaproteobacteria</taxon>
        <taxon>Caulobacterales</taxon>
        <taxon>Caulobacteraceae</taxon>
        <taxon>Phenylobacterium</taxon>
    </lineage>
</organism>
<protein>
    <submittedName>
        <fullName evidence="3">PEP-CTERM sorting domain-containing protein</fullName>
    </submittedName>
</protein>
<sequence length="227" mass="22976">MSKRWMRALAGGAVAALLSAGSANAVLIGGVEFPQGAVSFADSVISYQPGLAGADPGLNWQGAFNALGVPNFTGAGCSSQIDCTYVSLGVGGALVLRFDDNVLTGSDSDADDLWIFEIGPDVEDTTVDVSVDGVTWLSVGSVGGSTRGIDIDFFGYDSSSAFRYVRLIDVAGEGAQSGATVGADIDAVGAISTRAVAVVPEPGTWALMIMGFGLAGAGLRSRRQAVA</sequence>
<evidence type="ECO:0000313" key="4">
    <source>
        <dbReference type="Proteomes" id="UP000249524"/>
    </source>
</evidence>
<proteinExistence type="predicted"/>
<name>A0A328BTA7_9CAUL</name>
<dbReference type="NCBIfam" id="TIGR02595">
    <property type="entry name" value="PEP_CTERM"/>
    <property type="match status" value="1"/>
</dbReference>